<evidence type="ECO:0008006" key="3">
    <source>
        <dbReference type="Google" id="ProtNLM"/>
    </source>
</evidence>
<accession>A0A144S8V0</accession>
<dbReference type="GeneID" id="63140413"/>
<evidence type="ECO:0000313" key="2">
    <source>
        <dbReference type="Proteomes" id="UP000076008"/>
    </source>
</evidence>
<organism evidence="1 2">
    <name type="scientific">Enterobacter cloacae</name>
    <dbReference type="NCBI Taxonomy" id="550"/>
    <lineage>
        <taxon>Bacteria</taxon>
        <taxon>Pseudomonadati</taxon>
        <taxon>Pseudomonadota</taxon>
        <taxon>Gammaproteobacteria</taxon>
        <taxon>Enterobacterales</taxon>
        <taxon>Enterobacteriaceae</taxon>
        <taxon>Enterobacter</taxon>
        <taxon>Enterobacter cloacae complex</taxon>
    </lineage>
</organism>
<protein>
    <recommendedName>
        <fullName evidence="3">Inovirus Gp2 family protein</fullName>
    </recommendedName>
</protein>
<dbReference type="Proteomes" id="UP000076008">
    <property type="component" value="Unassembled WGS sequence"/>
</dbReference>
<gene>
    <name evidence="1" type="ORF">SAMEA2273318_04152</name>
</gene>
<proteinExistence type="predicted"/>
<dbReference type="EMBL" id="FJXR01000032">
    <property type="protein sequence ID" value="CZW15728.1"/>
    <property type="molecule type" value="Genomic_DNA"/>
</dbReference>
<dbReference type="RefSeq" id="WP_009652434.1">
    <property type="nucleotide sequence ID" value="NZ_CP020089.1"/>
</dbReference>
<evidence type="ECO:0000313" key="1">
    <source>
        <dbReference type="EMBL" id="CZW15728.1"/>
    </source>
</evidence>
<name>A0A144S8V0_ENTCL</name>
<sequence length="188" mass="20937">MNHSYIRASDAVSADAVSTRAFLQQAVDHYPRLAAFSFTLALPYREAMSEYRSLILRFHSEVWQRTGEYSRQRQQARHRSLPTLLRWIWETASAPECKMVLLLNLDTLGTGRNLQLTDSAPPGLNAIIADAWQKVTGTACTDGVTSMTQIIINRVAQGVFATPFNQLTVHVKAMSEPIATARTGMICP</sequence>
<dbReference type="AlphaFoldDB" id="A0A144S8V0"/>
<reference evidence="1 2" key="1">
    <citation type="submission" date="2016-03" db="EMBL/GenBank/DDBJ databases">
        <authorList>
            <consortium name="Pathogen Informatics"/>
        </authorList>
    </citation>
    <scope>NUCLEOTIDE SEQUENCE [LARGE SCALE GENOMIC DNA]</scope>
    <source>
        <strain evidence="2">e1252</strain>
    </source>
</reference>